<reference evidence="1" key="1">
    <citation type="submission" date="2022-03" db="EMBL/GenBank/DDBJ databases">
        <authorList>
            <person name="Tunstrom K."/>
        </authorList>
    </citation>
    <scope>NUCLEOTIDE SEQUENCE</scope>
</reference>
<accession>A0AAU9TW21</accession>
<organism evidence="1 2">
    <name type="scientific">Euphydryas editha</name>
    <name type="common">Edith's checkerspot</name>
    <dbReference type="NCBI Taxonomy" id="104508"/>
    <lineage>
        <taxon>Eukaryota</taxon>
        <taxon>Metazoa</taxon>
        <taxon>Ecdysozoa</taxon>
        <taxon>Arthropoda</taxon>
        <taxon>Hexapoda</taxon>
        <taxon>Insecta</taxon>
        <taxon>Pterygota</taxon>
        <taxon>Neoptera</taxon>
        <taxon>Endopterygota</taxon>
        <taxon>Lepidoptera</taxon>
        <taxon>Glossata</taxon>
        <taxon>Ditrysia</taxon>
        <taxon>Papilionoidea</taxon>
        <taxon>Nymphalidae</taxon>
        <taxon>Nymphalinae</taxon>
        <taxon>Euphydryas</taxon>
    </lineage>
</organism>
<protein>
    <submittedName>
        <fullName evidence="1">Uncharacterized protein</fullName>
    </submittedName>
</protein>
<evidence type="ECO:0000313" key="2">
    <source>
        <dbReference type="Proteomes" id="UP001153954"/>
    </source>
</evidence>
<comment type="caution">
    <text evidence="1">The sequence shown here is derived from an EMBL/GenBank/DDBJ whole genome shotgun (WGS) entry which is preliminary data.</text>
</comment>
<keyword evidence="2" id="KW-1185">Reference proteome</keyword>
<gene>
    <name evidence="1" type="ORF">EEDITHA_LOCUS6798</name>
</gene>
<dbReference type="Proteomes" id="UP001153954">
    <property type="component" value="Unassembled WGS sequence"/>
</dbReference>
<evidence type="ECO:0000313" key="1">
    <source>
        <dbReference type="EMBL" id="CAH2090884.1"/>
    </source>
</evidence>
<dbReference type="EMBL" id="CAKOGL010000010">
    <property type="protein sequence ID" value="CAH2090884.1"/>
    <property type="molecule type" value="Genomic_DNA"/>
</dbReference>
<sequence>MADDDTIENGYVKLSVLKTEYMACESPNSSTIQIGIEPAFNSKNFRYQGLVLHESGNIDHEDQAPISSLSQMAGSCR</sequence>
<name>A0AAU9TW21_EUPED</name>
<dbReference type="AlphaFoldDB" id="A0AAU9TW21"/>
<proteinExistence type="predicted"/>